<keyword evidence="10" id="KW-1185">Reference proteome</keyword>
<name>A0ABR1Z0V7_9PEZI</name>
<evidence type="ECO:0000313" key="9">
    <source>
        <dbReference type="EMBL" id="KAK8244499.1"/>
    </source>
</evidence>
<accession>A0ABR1Z0V7</accession>
<feature type="region of interest" description="Disordered" evidence="8">
    <location>
        <begin position="211"/>
        <end position="260"/>
    </location>
</feature>
<dbReference type="Pfam" id="PF06984">
    <property type="entry name" value="MRP-L47"/>
    <property type="match status" value="1"/>
</dbReference>
<comment type="similarity">
    <text evidence="2">Belongs to the universal ribosomal protein uL29 family.</text>
</comment>
<evidence type="ECO:0000256" key="6">
    <source>
        <dbReference type="ARBA" id="ARBA00035289"/>
    </source>
</evidence>
<keyword evidence="4" id="KW-0496">Mitochondrion</keyword>
<feature type="compositionally biased region" description="Acidic residues" evidence="8">
    <location>
        <begin position="213"/>
        <end position="223"/>
    </location>
</feature>
<evidence type="ECO:0000313" key="10">
    <source>
        <dbReference type="Proteomes" id="UP001492380"/>
    </source>
</evidence>
<protein>
    <recommendedName>
        <fullName evidence="6">Large ribosomal subunit protein uL29m</fullName>
    </recommendedName>
    <alternativeName>
        <fullName evidence="7">54S ribosomal protein L4, mitochondrial</fullName>
    </alternativeName>
</protein>
<keyword evidence="5" id="KW-0687">Ribonucleoprotein</keyword>
<dbReference type="Gene3D" id="6.10.330.20">
    <property type="match status" value="1"/>
</dbReference>
<dbReference type="EMBL" id="JBBWRZ010000002">
    <property type="protein sequence ID" value="KAK8244499.1"/>
    <property type="molecule type" value="Genomic_DNA"/>
</dbReference>
<evidence type="ECO:0000256" key="4">
    <source>
        <dbReference type="ARBA" id="ARBA00023128"/>
    </source>
</evidence>
<proteinExistence type="inferred from homology"/>
<organism evidence="9 10">
    <name type="scientific">Phyllosticta capitalensis</name>
    <dbReference type="NCBI Taxonomy" id="121624"/>
    <lineage>
        <taxon>Eukaryota</taxon>
        <taxon>Fungi</taxon>
        <taxon>Dikarya</taxon>
        <taxon>Ascomycota</taxon>
        <taxon>Pezizomycotina</taxon>
        <taxon>Dothideomycetes</taxon>
        <taxon>Dothideomycetes incertae sedis</taxon>
        <taxon>Botryosphaeriales</taxon>
        <taxon>Phyllostictaceae</taxon>
        <taxon>Phyllosticta</taxon>
    </lineage>
</organism>
<evidence type="ECO:0000256" key="3">
    <source>
        <dbReference type="ARBA" id="ARBA00022980"/>
    </source>
</evidence>
<dbReference type="InterPro" id="IPR038340">
    <property type="entry name" value="MRP-L47_sf"/>
</dbReference>
<feature type="compositionally biased region" description="Basic and acidic residues" evidence="8">
    <location>
        <begin position="226"/>
        <end position="244"/>
    </location>
</feature>
<evidence type="ECO:0000256" key="5">
    <source>
        <dbReference type="ARBA" id="ARBA00023274"/>
    </source>
</evidence>
<comment type="caution">
    <text evidence="9">The sequence shown here is derived from an EMBL/GenBank/DDBJ whole genome shotgun (WGS) entry which is preliminary data.</text>
</comment>
<dbReference type="InterPro" id="IPR010729">
    <property type="entry name" value="Ribosomal_uL29_mit"/>
</dbReference>
<gene>
    <name evidence="9" type="ORF">HDK90DRAFT_477716</name>
</gene>
<dbReference type="GO" id="GO:0005840">
    <property type="term" value="C:ribosome"/>
    <property type="evidence" value="ECO:0007669"/>
    <property type="project" value="UniProtKB-KW"/>
</dbReference>
<sequence length="260" mass="29889">MNARALSRASLHARHVAHEPTFARIPSAVTPSSITQQRWRGDANKDRGVSALRSTGLRRRQRLSVKLKDLPVPKWKIPRQSQDVDEEHGLWQFFPADKKLLSTPEEDASHGRSWTMAELRHKSWEDLHRLWWTCVKERNRLATEAYERRRIEAGYGDYEADERDKTVKETMKAVRHTLIERWYSWENARQVALDDPEVDLSGRADAYNPQVIDEAEFEDEVIEEATPGKKEIESAKSDKPEAESPKLAASADSKPPQQSA</sequence>
<evidence type="ECO:0000256" key="1">
    <source>
        <dbReference type="ARBA" id="ARBA00004173"/>
    </source>
</evidence>
<keyword evidence="3 9" id="KW-0689">Ribosomal protein</keyword>
<reference evidence="9 10" key="1">
    <citation type="submission" date="2024-04" db="EMBL/GenBank/DDBJ databases">
        <title>Phyllosticta paracitricarpa is synonymous to the EU quarantine fungus P. citricarpa based on phylogenomic analyses.</title>
        <authorList>
            <consortium name="Lawrence Berkeley National Laboratory"/>
            <person name="Van Ingen-Buijs V.A."/>
            <person name="Van Westerhoven A.C."/>
            <person name="Haridas S."/>
            <person name="Skiadas P."/>
            <person name="Martin F."/>
            <person name="Groenewald J.Z."/>
            <person name="Crous P.W."/>
            <person name="Seidl M.F."/>
        </authorList>
    </citation>
    <scope>NUCLEOTIDE SEQUENCE [LARGE SCALE GENOMIC DNA]</scope>
    <source>
        <strain evidence="9 10">CBS 123374</strain>
    </source>
</reference>
<comment type="subcellular location">
    <subcellularLocation>
        <location evidence="1">Mitochondrion</location>
    </subcellularLocation>
</comment>
<evidence type="ECO:0000256" key="8">
    <source>
        <dbReference type="SAM" id="MobiDB-lite"/>
    </source>
</evidence>
<dbReference type="Proteomes" id="UP001492380">
    <property type="component" value="Unassembled WGS sequence"/>
</dbReference>
<dbReference type="PANTHER" id="PTHR21183:SF18">
    <property type="entry name" value="LARGE RIBOSOMAL SUBUNIT PROTEIN UL29M"/>
    <property type="match status" value="1"/>
</dbReference>
<evidence type="ECO:0000256" key="7">
    <source>
        <dbReference type="ARBA" id="ARBA00035399"/>
    </source>
</evidence>
<evidence type="ECO:0000256" key="2">
    <source>
        <dbReference type="ARBA" id="ARBA00009254"/>
    </source>
</evidence>
<dbReference type="PANTHER" id="PTHR21183">
    <property type="entry name" value="RIBOSOMAL PROTEIN L47, MITOCHONDRIAL-RELATED"/>
    <property type="match status" value="1"/>
</dbReference>